<dbReference type="InterPro" id="IPR023393">
    <property type="entry name" value="START-like_dom_sf"/>
</dbReference>
<dbReference type="SUPFAM" id="SSF55961">
    <property type="entry name" value="Bet v1-like"/>
    <property type="match status" value="1"/>
</dbReference>
<dbReference type="AlphaFoldDB" id="A0A538TLP3"/>
<dbReference type="InterPro" id="IPR005031">
    <property type="entry name" value="COQ10_START"/>
</dbReference>
<protein>
    <recommendedName>
        <fullName evidence="1">Coenzyme Q-binding protein COQ10 START domain-containing protein</fullName>
    </recommendedName>
</protein>
<dbReference type="Gene3D" id="3.30.530.20">
    <property type="match status" value="1"/>
</dbReference>
<proteinExistence type="predicted"/>
<name>A0A538TLP3_UNCEI</name>
<gene>
    <name evidence="2" type="ORF">E6K79_07405</name>
</gene>
<comment type="caution">
    <text evidence="2">The sequence shown here is derived from an EMBL/GenBank/DDBJ whole genome shotgun (WGS) entry which is preliminary data.</text>
</comment>
<dbReference type="Proteomes" id="UP000317691">
    <property type="component" value="Unassembled WGS sequence"/>
</dbReference>
<evidence type="ECO:0000313" key="2">
    <source>
        <dbReference type="EMBL" id="TMQ64528.1"/>
    </source>
</evidence>
<accession>A0A538TLP3</accession>
<dbReference type="EMBL" id="VBOZ01000019">
    <property type="protein sequence ID" value="TMQ64528.1"/>
    <property type="molecule type" value="Genomic_DNA"/>
</dbReference>
<dbReference type="Pfam" id="PF03364">
    <property type="entry name" value="Polyketide_cyc"/>
    <property type="match status" value="1"/>
</dbReference>
<feature type="domain" description="Coenzyme Q-binding protein COQ10 START" evidence="1">
    <location>
        <begin position="9"/>
        <end position="114"/>
    </location>
</feature>
<evidence type="ECO:0000259" key="1">
    <source>
        <dbReference type="Pfam" id="PF03364"/>
    </source>
</evidence>
<reference evidence="2 3" key="1">
    <citation type="journal article" date="2019" name="Nat. Microbiol.">
        <title>Mediterranean grassland soil C-N compound turnover is dependent on rainfall and depth, and is mediated by genomically divergent microorganisms.</title>
        <authorList>
            <person name="Diamond S."/>
            <person name="Andeer P.F."/>
            <person name="Li Z."/>
            <person name="Crits-Christoph A."/>
            <person name="Burstein D."/>
            <person name="Anantharaman K."/>
            <person name="Lane K.R."/>
            <person name="Thomas B.C."/>
            <person name="Pan C."/>
            <person name="Northen T.R."/>
            <person name="Banfield J.F."/>
        </authorList>
    </citation>
    <scope>NUCLEOTIDE SEQUENCE [LARGE SCALE GENOMIC DNA]</scope>
    <source>
        <strain evidence="2">WS_9</strain>
    </source>
</reference>
<organism evidence="2 3">
    <name type="scientific">Eiseniibacteriota bacterium</name>
    <dbReference type="NCBI Taxonomy" id="2212470"/>
    <lineage>
        <taxon>Bacteria</taxon>
        <taxon>Candidatus Eiseniibacteriota</taxon>
    </lineage>
</organism>
<evidence type="ECO:0000313" key="3">
    <source>
        <dbReference type="Proteomes" id="UP000317691"/>
    </source>
</evidence>
<sequence>MRSEISIWIDAPPDAVFPLVADLPRWPERLPHYRYVRVLSRQNGETLAAMSARRGVIPVFWHAVQTPDRATRRIHFRHVRGVTRGMEVTWTLEPERGGTRARISHELDLKWPWIGGWVAEHVIGRGFIDPIAGRTLERFKALAEAS</sequence>